<keyword evidence="2" id="KW-0408">Iron</keyword>
<dbReference type="GO" id="GO:0042586">
    <property type="term" value="F:peptide deformylase activity"/>
    <property type="evidence" value="ECO:0007669"/>
    <property type="project" value="UniProtKB-EC"/>
</dbReference>
<feature type="active site" evidence="2">
    <location>
        <position position="153"/>
    </location>
</feature>
<evidence type="ECO:0000313" key="3">
    <source>
        <dbReference type="EMBL" id="WPJ94907.1"/>
    </source>
</evidence>
<comment type="catalytic activity">
    <reaction evidence="2">
        <text>N-terminal N-formyl-L-methionyl-[peptide] + H2O = N-terminal L-methionyl-[peptide] + formate</text>
        <dbReference type="Rhea" id="RHEA:24420"/>
        <dbReference type="Rhea" id="RHEA-COMP:10639"/>
        <dbReference type="Rhea" id="RHEA-COMP:10640"/>
        <dbReference type="ChEBI" id="CHEBI:15377"/>
        <dbReference type="ChEBI" id="CHEBI:15740"/>
        <dbReference type="ChEBI" id="CHEBI:49298"/>
        <dbReference type="ChEBI" id="CHEBI:64731"/>
        <dbReference type="EC" id="3.5.1.88"/>
    </reaction>
</comment>
<dbReference type="Proteomes" id="UP001324993">
    <property type="component" value="Chromosome"/>
</dbReference>
<dbReference type="Pfam" id="PF01327">
    <property type="entry name" value="Pep_deformylase"/>
    <property type="match status" value="1"/>
</dbReference>
<comment type="cofactor">
    <cofactor evidence="2">
        <name>Fe(2+)</name>
        <dbReference type="ChEBI" id="CHEBI:29033"/>
    </cofactor>
    <text evidence="2">Binds 1 Fe(2+) ion.</text>
</comment>
<reference evidence="3 4" key="1">
    <citation type="submission" date="2023-11" db="EMBL/GenBank/DDBJ databases">
        <title>Coraliomargarita sp. nov., isolated from marine algae.</title>
        <authorList>
            <person name="Lee J.K."/>
            <person name="Baek J.H."/>
            <person name="Kim J.M."/>
            <person name="Choi D.G."/>
            <person name="Jeon C.O."/>
        </authorList>
    </citation>
    <scope>NUCLEOTIDE SEQUENCE [LARGE SCALE GENOMIC DNA]</scope>
    <source>
        <strain evidence="3 4">J2-16</strain>
    </source>
</reference>
<evidence type="ECO:0000256" key="2">
    <source>
        <dbReference type="HAMAP-Rule" id="MF_00163"/>
    </source>
</evidence>
<dbReference type="InterPro" id="IPR023635">
    <property type="entry name" value="Peptide_deformylase"/>
</dbReference>
<dbReference type="EC" id="3.5.1.88" evidence="2"/>
<dbReference type="Gene3D" id="3.90.45.10">
    <property type="entry name" value="Peptide deformylase"/>
    <property type="match status" value="1"/>
</dbReference>
<keyword evidence="2 3" id="KW-0378">Hydrolase</keyword>
<name>A0ABZ0RFU9_9BACT</name>
<dbReference type="HAMAP" id="MF_00163">
    <property type="entry name" value="Pep_deformylase"/>
    <property type="match status" value="1"/>
</dbReference>
<comment type="similarity">
    <text evidence="1 2">Belongs to the polypeptide deformylase family.</text>
</comment>
<sequence>MILRVTKYGEPILRKVGKPITEFNAELAKLANDMVDTMYDEEGIGLAAQQIDQALQLCVVDVRPPEGAEVPFNYSFDGKQPPLDLIMPMAIANPKITILDATEEVYEEGCLSFPGVNGRVDRPIGVRCEFQDTEGNSHVIEADGLLGRCILHEVDHLQGKLFIDIMYKRDLKKNETKIKKLKRETRDFLKGR</sequence>
<keyword evidence="2" id="KW-0479">Metal-binding</keyword>
<dbReference type="InterPro" id="IPR036821">
    <property type="entry name" value="Peptide_deformylase_sf"/>
</dbReference>
<dbReference type="EMBL" id="CP138858">
    <property type="protein sequence ID" value="WPJ94907.1"/>
    <property type="molecule type" value="Genomic_DNA"/>
</dbReference>
<feature type="binding site" evidence="2">
    <location>
        <position position="110"/>
    </location>
    <ligand>
        <name>Fe cation</name>
        <dbReference type="ChEBI" id="CHEBI:24875"/>
    </ligand>
</feature>
<dbReference type="PIRSF" id="PIRSF004749">
    <property type="entry name" value="Pep_def"/>
    <property type="match status" value="1"/>
</dbReference>
<keyword evidence="2" id="KW-0648">Protein biosynthesis</keyword>
<comment type="function">
    <text evidence="2">Removes the formyl group from the N-terminal Met of newly synthesized proteins. Requires at least a dipeptide for an efficient rate of reaction. N-terminal L-methionine is a prerequisite for activity but the enzyme has broad specificity at other positions.</text>
</comment>
<dbReference type="PRINTS" id="PR01576">
    <property type="entry name" value="PDEFORMYLASE"/>
</dbReference>
<organism evidence="3 4">
    <name type="scientific">Coraliomargarita algicola</name>
    <dbReference type="NCBI Taxonomy" id="3092156"/>
    <lineage>
        <taxon>Bacteria</taxon>
        <taxon>Pseudomonadati</taxon>
        <taxon>Verrucomicrobiota</taxon>
        <taxon>Opitutia</taxon>
        <taxon>Puniceicoccales</taxon>
        <taxon>Coraliomargaritaceae</taxon>
        <taxon>Coraliomargarita</taxon>
    </lineage>
</organism>
<protein>
    <recommendedName>
        <fullName evidence="2">Peptide deformylase</fullName>
        <shortName evidence="2">PDF</shortName>
        <ecNumber evidence="2">3.5.1.88</ecNumber>
    </recommendedName>
    <alternativeName>
        <fullName evidence="2">Polypeptide deformylase</fullName>
    </alternativeName>
</protein>
<evidence type="ECO:0000256" key="1">
    <source>
        <dbReference type="ARBA" id="ARBA00010759"/>
    </source>
</evidence>
<dbReference type="PANTHER" id="PTHR10458:SF22">
    <property type="entry name" value="PEPTIDE DEFORMYLASE"/>
    <property type="match status" value="1"/>
</dbReference>
<dbReference type="SUPFAM" id="SSF56420">
    <property type="entry name" value="Peptide deformylase"/>
    <property type="match status" value="1"/>
</dbReference>
<dbReference type="NCBIfam" id="NF001159">
    <property type="entry name" value="PRK00150.1-3"/>
    <property type="match status" value="1"/>
</dbReference>
<gene>
    <name evidence="2 3" type="primary">def</name>
    <name evidence="3" type="ORF">SH580_15865</name>
</gene>
<dbReference type="RefSeq" id="WP_319831815.1">
    <property type="nucleotide sequence ID" value="NZ_CP138858.1"/>
</dbReference>
<feature type="binding site" evidence="2">
    <location>
        <position position="152"/>
    </location>
    <ligand>
        <name>Fe cation</name>
        <dbReference type="ChEBI" id="CHEBI:24875"/>
    </ligand>
</feature>
<proteinExistence type="inferred from homology"/>
<accession>A0ABZ0RFU9</accession>
<dbReference type="CDD" id="cd00487">
    <property type="entry name" value="Pep_deformylase"/>
    <property type="match status" value="1"/>
</dbReference>
<feature type="binding site" evidence="2">
    <location>
        <position position="156"/>
    </location>
    <ligand>
        <name>Fe cation</name>
        <dbReference type="ChEBI" id="CHEBI:24875"/>
    </ligand>
</feature>
<dbReference type="PANTHER" id="PTHR10458">
    <property type="entry name" value="PEPTIDE DEFORMYLASE"/>
    <property type="match status" value="1"/>
</dbReference>
<evidence type="ECO:0000313" key="4">
    <source>
        <dbReference type="Proteomes" id="UP001324993"/>
    </source>
</evidence>
<dbReference type="NCBIfam" id="TIGR00079">
    <property type="entry name" value="pept_deformyl"/>
    <property type="match status" value="1"/>
</dbReference>
<keyword evidence="4" id="KW-1185">Reference proteome</keyword>